<dbReference type="AlphaFoldDB" id="A0A9P6E605"/>
<protein>
    <submittedName>
        <fullName evidence="2">Uncharacterized protein</fullName>
    </submittedName>
</protein>
<sequence length="123" mass="13374">MFFSLGFAALLSSLIALTSANQVCEGYNTGVAAMYNVPNTNLHSWYVYSAADCYVQDMKHIDGDGNICTSGKFDCAPDGSISAWYDTTDRSIKHNCIPNPTPDEHCGGDKNLPIPVCCDKLRL</sequence>
<evidence type="ECO:0000256" key="1">
    <source>
        <dbReference type="SAM" id="SignalP"/>
    </source>
</evidence>
<keyword evidence="3" id="KW-1185">Reference proteome</keyword>
<gene>
    <name evidence="2" type="ORF">CPB83DRAFT_863591</name>
</gene>
<proteinExistence type="predicted"/>
<evidence type="ECO:0000313" key="3">
    <source>
        <dbReference type="Proteomes" id="UP000807306"/>
    </source>
</evidence>
<feature type="chain" id="PRO_5040326330" evidence="1">
    <location>
        <begin position="21"/>
        <end position="123"/>
    </location>
</feature>
<comment type="caution">
    <text evidence="2">The sequence shown here is derived from an EMBL/GenBank/DDBJ whole genome shotgun (WGS) entry which is preliminary data.</text>
</comment>
<feature type="non-terminal residue" evidence="2">
    <location>
        <position position="1"/>
    </location>
</feature>
<name>A0A9P6E605_9AGAR</name>
<keyword evidence="1" id="KW-0732">Signal</keyword>
<evidence type="ECO:0000313" key="2">
    <source>
        <dbReference type="EMBL" id="KAF9523014.1"/>
    </source>
</evidence>
<dbReference type="EMBL" id="MU157927">
    <property type="protein sequence ID" value="KAF9523014.1"/>
    <property type="molecule type" value="Genomic_DNA"/>
</dbReference>
<feature type="signal peptide" evidence="1">
    <location>
        <begin position="1"/>
        <end position="20"/>
    </location>
</feature>
<dbReference type="Proteomes" id="UP000807306">
    <property type="component" value="Unassembled WGS sequence"/>
</dbReference>
<organism evidence="2 3">
    <name type="scientific">Crepidotus variabilis</name>
    <dbReference type="NCBI Taxonomy" id="179855"/>
    <lineage>
        <taxon>Eukaryota</taxon>
        <taxon>Fungi</taxon>
        <taxon>Dikarya</taxon>
        <taxon>Basidiomycota</taxon>
        <taxon>Agaricomycotina</taxon>
        <taxon>Agaricomycetes</taxon>
        <taxon>Agaricomycetidae</taxon>
        <taxon>Agaricales</taxon>
        <taxon>Agaricineae</taxon>
        <taxon>Crepidotaceae</taxon>
        <taxon>Crepidotus</taxon>
    </lineage>
</organism>
<accession>A0A9P6E605</accession>
<reference evidence="2" key="1">
    <citation type="submission" date="2020-11" db="EMBL/GenBank/DDBJ databases">
        <authorList>
            <consortium name="DOE Joint Genome Institute"/>
            <person name="Ahrendt S."/>
            <person name="Riley R."/>
            <person name="Andreopoulos W."/>
            <person name="Labutti K."/>
            <person name="Pangilinan J."/>
            <person name="Ruiz-Duenas F.J."/>
            <person name="Barrasa J.M."/>
            <person name="Sanchez-Garcia M."/>
            <person name="Camarero S."/>
            <person name="Miyauchi S."/>
            <person name="Serrano A."/>
            <person name="Linde D."/>
            <person name="Babiker R."/>
            <person name="Drula E."/>
            <person name="Ayuso-Fernandez I."/>
            <person name="Pacheco R."/>
            <person name="Padilla G."/>
            <person name="Ferreira P."/>
            <person name="Barriuso J."/>
            <person name="Kellner H."/>
            <person name="Castanera R."/>
            <person name="Alfaro M."/>
            <person name="Ramirez L."/>
            <person name="Pisabarro A.G."/>
            <person name="Kuo A."/>
            <person name="Tritt A."/>
            <person name="Lipzen A."/>
            <person name="He G."/>
            <person name="Yan M."/>
            <person name="Ng V."/>
            <person name="Cullen D."/>
            <person name="Martin F."/>
            <person name="Rosso M.-N."/>
            <person name="Henrissat B."/>
            <person name="Hibbett D."/>
            <person name="Martinez A.T."/>
            <person name="Grigoriev I.V."/>
        </authorList>
    </citation>
    <scope>NUCLEOTIDE SEQUENCE</scope>
    <source>
        <strain evidence="2">CBS 506.95</strain>
    </source>
</reference>